<feature type="transmembrane region" description="Helical" evidence="6">
    <location>
        <begin position="172"/>
        <end position="192"/>
    </location>
</feature>
<evidence type="ECO:0000256" key="2">
    <source>
        <dbReference type="ARBA" id="ARBA00022448"/>
    </source>
</evidence>
<dbReference type="InterPro" id="IPR036259">
    <property type="entry name" value="MFS_trans_sf"/>
</dbReference>
<evidence type="ECO:0000256" key="4">
    <source>
        <dbReference type="ARBA" id="ARBA00022989"/>
    </source>
</evidence>
<evidence type="ECO:0000256" key="3">
    <source>
        <dbReference type="ARBA" id="ARBA00022692"/>
    </source>
</evidence>
<feature type="transmembrane region" description="Helical" evidence="6">
    <location>
        <begin position="377"/>
        <end position="396"/>
    </location>
</feature>
<dbReference type="AlphaFoldDB" id="W4QS70"/>
<feature type="transmembrane region" description="Helical" evidence="6">
    <location>
        <begin position="106"/>
        <end position="126"/>
    </location>
</feature>
<evidence type="ECO:0000256" key="6">
    <source>
        <dbReference type="SAM" id="Phobius"/>
    </source>
</evidence>
<comment type="subcellular location">
    <subcellularLocation>
        <location evidence="1">Cell membrane</location>
        <topology evidence="1">Multi-pass membrane protein</topology>
    </subcellularLocation>
</comment>
<organism evidence="8 9">
    <name type="scientific">Halalkalibacter akibai (strain ATCC 43226 / DSM 21942 / CIP 109018 / JCM 9157 / 1139)</name>
    <name type="common">Bacillus akibai</name>
    <dbReference type="NCBI Taxonomy" id="1236973"/>
    <lineage>
        <taxon>Bacteria</taxon>
        <taxon>Bacillati</taxon>
        <taxon>Bacillota</taxon>
        <taxon>Bacilli</taxon>
        <taxon>Bacillales</taxon>
        <taxon>Bacillaceae</taxon>
        <taxon>Halalkalibacter</taxon>
    </lineage>
</organism>
<dbReference type="InterPro" id="IPR052528">
    <property type="entry name" value="Sugar_transport-like"/>
</dbReference>
<feature type="transmembrane region" description="Helical" evidence="6">
    <location>
        <begin position="20"/>
        <end position="42"/>
    </location>
</feature>
<feature type="domain" description="Major facilitator superfamily (MFS) profile" evidence="7">
    <location>
        <begin position="218"/>
        <end position="398"/>
    </location>
</feature>
<dbReference type="PANTHER" id="PTHR23526">
    <property type="entry name" value="INTEGRAL MEMBRANE TRANSPORT PROTEIN-RELATED"/>
    <property type="match status" value="1"/>
</dbReference>
<feature type="transmembrane region" description="Helical" evidence="6">
    <location>
        <begin position="48"/>
        <end position="69"/>
    </location>
</feature>
<dbReference type="OrthoDB" id="2767994at2"/>
<evidence type="ECO:0000313" key="8">
    <source>
        <dbReference type="EMBL" id="GAE34787.1"/>
    </source>
</evidence>
<feature type="transmembrane region" description="Helical" evidence="6">
    <location>
        <begin position="81"/>
        <end position="100"/>
    </location>
</feature>
<dbReference type="SUPFAM" id="SSF103473">
    <property type="entry name" value="MFS general substrate transporter"/>
    <property type="match status" value="1"/>
</dbReference>
<keyword evidence="2" id="KW-0813">Transport</keyword>
<dbReference type="GO" id="GO:0005886">
    <property type="term" value="C:plasma membrane"/>
    <property type="evidence" value="ECO:0007669"/>
    <property type="project" value="UniProtKB-SubCell"/>
</dbReference>
<dbReference type="eggNOG" id="COG0477">
    <property type="taxonomic scope" value="Bacteria"/>
</dbReference>
<dbReference type="Pfam" id="PF07690">
    <property type="entry name" value="MFS_1"/>
    <property type="match status" value="1"/>
</dbReference>
<proteinExistence type="predicted"/>
<dbReference type="PANTHER" id="PTHR23526:SF2">
    <property type="entry name" value="MAJOR FACILITATOR SUPERFAMILY (MFS) PROFILE DOMAIN-CONTAINING PROTEIN"/>
    <property type="match status" value="1"/>
</dbReference>
<evidence type="ECO:0000259" key="7">
    <source>
        <dbReference type="PROSITE" id="PS50850"/>
    </source>
</evidence>
<feature type="transmembrane region" description="Helical" evidence="6">
    <location>
        <begin position="147"/>
        <end position="166"/>
    </location>
</feature>
<feature type="transmembrane region" description="Helical" evidence="6">
    <location>
        <begin position="253"/>
        <end position="272"/>
    </location>
</feature>
<sequence length="398" mass="45668">MKLLSLPKEKRLSEQAVLTLVNHTIFQFGNSLSLIFINLYLWRLTESLVVNGLFNLSALLAQAVATVLIGKIAKQKGHLSIYRYGIFLTAFFYLCIIVTQENMVHYFVWFALLRGISQAAYWLSYFTLAHEVSNNENRHRYLGWNQLLMGVANLIGPAAAGVVISLSTELTGYSIVFSTAFVMFIIATIGSFRIQTDESHHKAYYMKYLRQMIKKKPNFIRALIGWFVIGFPQGILMYIPPILLFSIFPDESFIGYMNIVFLSLSIIASYIISRIAHHESTKVYLLIAAIGFLFSTVFLMWEIAIWSVVLFMSVHSLFKPLQANTYAVYYFTWLDQLPLKEHFRVESVVLRETIINFGRGLGIIIFMVFSTDINPVTIPWILVFIMAGQLWIPWLAKE</sequence>
<dbReference type="Proteomes" id="UP000018896">
    <property type="component" value="Unassembled WGS sequence"/>
</dbReference>
<evidence type="ECO:0000256" key="1">
    <source>
        <dbReference type="ARBA" id="ARBA00004651"/>
    </source>
</evidence>
<feature type="transmembrane region" description="Helical" evidence="6">
    <location>
        <begin position="219"/>
        <end position="247"/>
    </location>
</feature>
<dbReference type="GO" id="GO:0022857">
    <property type="term" value="F:transmembrane transporter activity"/>
    <property type="evidence" value="ECO:0007669"/>
    <property type="project" value="InterPro"/>
</dbReference>
<reference evidence="8 9" key="1">
    <citation type="journal article" date="2014" name="Genome Announc.">
        <title>Draft Genome Sequences of Three Alkaliphilic Bacillus Strains, Bacillus wakoensis JCM 9140T, Bacillus akibai JCM 9157T, and Bacillus hemicellulosilyticus JCM 9152T.</title>
        <authorList>
            <person name="Yuki M."/>
            <person name="Oshima K."/>
            <person name="Suda W."/>
            <person name="Oshida Y."/>
            <person name="Kitamura K."/>
            <person name="Iida T."/>
            <person name="Hattori M."/>
            <person name="Ohkuma M."/>
        </authorList>
    </citation>
    <scope>NUCLEOTIDE SEQUENCE [LARGE SCALE GENOMIC DNA]</scope>
    <source>
        <strain evidence="8 9">JCM 9157</strain>
    </source>
</reference>
<comment type="caution">
    <text evidence="8">The sequence shown here is derived from an EMBL/GenBank/DDBJ whole genome shotgun (WGS) entry which is preliminary data.</text>
</comment>
<dbReference type="InterPro" id="IPR011701">
    <property type="entry name" value="MFS"/>
</dbReference>
<evidence type="ECO:0000313" key="9">
    <source>
        <dbReference type="Proteomes" id="UP000018896"/>
    </source>
</evidence>
<dbReference type="STRING" id="1236973.JCM9157_1867"/>
<keyword evidence="4 6" id="KW-1133">Transmembrane helix</keyword>
<gene>
    <name evidence="8" type="ORF">JCM9157_1867</name>
</gene>
<dbReference type="InterPro" id="IPR020846">
    <property type="entry name" value="MFS_dom"/>
</dbReference>
<dbReference type="EMBL" id="BAUV01000011">
    <property type="protein sequence ID" value="GAE34787.1"/>
    <property type="molecule type" value="Genomic_DNA"/>
</dbReference>
<name>W4QS70_HALA3</name>
<keyword evidence="9" id="KW-1185">Reference proteome</keyword>
<protein>
    <recommendedName>
        <fullName evidence="7">Major facilitator superfamily (MFS) profile domain-containing protein</fullName>
    </recommendedName>
</protein>
<dbReference type="RefSeq" id="WP_035663865.1">
    <property type="nucleotide sequence ID" value="NZ_BAUV01000011.1"/>
</dbReference>
<keyword evidence="5 6" id="KW-0472">Membrane</keyword>
<feature type="transmembrane region" description="Helical" evidence="6">
    <location>
        <begin position="284"/>
        <end position="312"/>
    </location>
</feature>
<evidence type="ECO:0000256" key="5">
    <source>
        <dbReference type="ARBA" id="ARBA00023136"/>
    </source>
</evidence>
<dbReference type="Gene3D" id="1.20.1250.20">
    <property type="entry name" value="MFS general substrate transporter like domains"/>
    <property type="match status" value="1"/>
</dbReference>
<dbReference type="PROSITE" id="PS50850">
    <property type="entry name" value="MFS"/>
    <property type="match status" value="1"/>
</dbReference>
<accession>W4QS70</accession>
<keyword evidence="3 6" id="KW-0812">Transmembrane</keyword>